<name>A0A6P1E1T3_9GAMM</name>
<dbReference type="RefSeq" id="WP_164656729.1">
    <property type="nucleotide sequence ID" value="NZ_JAAIJR010000181.1"/>
</dbReference>
<dbReference type="AlphaFoldDB" id="A0A6P1E1T3"/>
<dbReference type="EMBL" id="JAAIJR010000181">
    <property type="protein sequence ID" value="NEX23291.1"/>
    <property type="molecule type" value="Genomic_DNA"/>
</dbReference>
<sequence>MSFFSFALRWLRQRGWAESGDRQWIFPLLALAASLAGLLPTNALTKWARILMAGTSWRWPY</sequence>
<reference evidence="1 2" key="2">
    <citation type="submission" date="2020-02" db="EMBL/GenBank/DDBJ databases">
        <title>Genome sequences of Thiorhodococcus mannitoliphagus and Thiorhodococcus minor, purple sulfur photosynthetic bacteria in the gammaproteobacterial family, Chromatiaceae.</title>
        <authorList>
            <person name="Aviles F.A."/>
            <person name="Meyer T.E."/>
            <person name="Kyndt J.A."/>
        </authorList>
    </citation>
    <scope>NUCLEOTIDE SEQUENCE [LARGE SCALE GENOMIC DNA]</scope>
    <source>
        <strain evidence="1 2">DSM 18266</strain>
    </source>
</reference>
<reference evidence="2" key="1">
    <citation type="journal article" date="2020" name="Microbiol. Resour. Announc.">
        <title>Draft Genome Sequences of Thiorhodococcus mannitoliphagus and Thiorhodococcus minor, Purple Sulfur Photosynthetic Bacteria in the Gammaproteobacterial Family Chromatiaceae.</title>
        <authorList>
            <person name="Aviles F.A."/>
            <person name="Meyer T.E."/>
            <person name="Kyndt J.A."/>
        </authorList>
    </citation>
    <scope>NUCLEOTIDE SEQUENCE [LARGE SCALE GENOMIC DNA]</scope>
    <source>
        <strain evidence="2">DSM 18266</strain>
    </source>
</reference>
<protein>
    <submittedName>
        <fullName evidence="1">Uncharacterized protein</fullName>
    </submittedName>
</protein>
<evidence type="ECO:0000313" key="1">
    <source>
        <dbReference type="EMBL" id="NEX23291.1"/>
    </source>
</evidence>
<dbReference type="Proteomes" id="UP000471640">
    <property type="component" value="Unassembled WGS sequence"/>
</dbReference>
<comment type="caution">
    <text evidence="1">The sequence shown here is derived from an EMBL/GenBank/DDBJ whole genome shotgun (WGS) entry which is preliminary data.</text>
</comment>
<accession>A0A6P1E1T3</accession>
<organism evidence="1 2">
    <name type="scientific">Thiorhodococcus mannitoliphagus</name>
    <dbReference type="NCBI Taxonomy" id="329406"/>
    <lineage>
        <taxon>Bacteria</taxon>
        <taxon>Pseudomonadati</taxon>
        <taxon>Pseudomonadota</taxon>
        <taxon>Gammaproteobacteria</taxon>
        <taxon>Chromatiales</taxon>
        <taxon>Chromatiaceae</taxon>
        <taxon>Thiorhodococcus</taxon>
    </lineage>
</organism>
<proteinExistence type="predicted"/>
<evidence type="ECO:0000313" key="2">
    <source>
        <dbReference type="Proteomes" id="UP000471640"/>
    </source>
</evidence>
<gene>
    <name evidence="1" type="ORF">G3480_23840</name>
</gene>
<keyword evidence="2" id="KW-1185">Reference proteome</keyword>